<keyword evidence="3" id="KW-1185">Reference proteome</keyword>
<evidence type="ECO:0000313" key="2">
    <source>
        <dbReference type="EMBL" id="EPF79739.1"/>
    </source>
</evidence>
<dbReference type="EMBL" id="ATGI01000006">
    <property type="protein sequence ID" value="EPF79739.1"/>
    <property type="molecule type" value="Genomic_DNA"/>
</dbReference>
<evidence type="ECO:0000313" key="3">
    <source>
        <dbReference type="Proteomes" id="UP000014568"/>
    </source>
</evidence>
<feature type="transmembrane region" description="Helical" evidence="1">
    <location>
        <begin position="121"/>
        <end position="146"/>
    </location>
</feature>
<protein>
    <submittedName>
        <fullName evidence="2">Uncharacterized protein</fullName>
    </submittedName>
</protein>
<dbReference type="OrthoDB" id="1368261at2"/>
<feature type="transmembrane region" description="Helical" evidence="1">
    <location>
        <begin position="152"/>
        <end position="170"/>
    </location>
</feature>
<sequence length="249" mass="28933">MNDFILKWLKEYIAILVIIPATLGGIYQVINIWYYAGFSNIRYFSVSQVIPDGLIVIILLGWIIGNLLITKWLIDVVELSLLGVFKEINYVAYIVLSILWIVMFGYHFYKFESDSYINYMMVSFGCVNLISIGVYVLLYCGLNFFFNPSYQVVKGFTFIFFYCVLGFWGIKIEGNVEAFNNKIVNDSELYNYELLQEKTIKKFNNPSVKILYSNKDYIFYEININGVNRTFVDDAKELIPDSANLKSKN</sequence>
<dbReference type="RefSeq" id="WP_016655058.1">
    <property type="nucleotide sequence ID" value="NZ_KE340351.1"/>
</dbReference>
<evidence type="ECO:0000256" key="1">
    <source>
        <dbReference type="SAM" id="Phobius"/>
    </source>
</evidence>
<accession>S3P029</accession>
<feature type="transmembrane region" description="Helical" evidence="1">
    <location>
        <begin position="90"/>
        <end position="109"/>
    </location>
</feature>
<dbReference type="AlphaFoldDB" id="S3P029"/>
<proteinExistence type="predicted"/>
<dbReference type="PATRIC" id="fig|421052.3.peg.616"/>
<dbReference type="Proteomes" id="UP000014568">
    <property type="component" value="Unassembled WGS sequence"/>
</dbReference>
<keyword evidence="1" id="KW-1133">Transmembrane helix</keyword>
<keyword evidence="1" id="KW-0472">Membrane</keyword>
<feature type="transmembrane region" description="Helical" evidence="1">
    <location>
        <begin position="49"/>
        <end position="70"/>
    </location>
</feature>
<comment type="caution">
    <text evidence="2">The sequence shown here is derived from an EMBL/GenBank/DDBJ whole genome shotgun (WGS) entry which is preliminary data.</text>
</comment>
<feature type="transmembrane region" description="Helical" evidence="1">
    <location>
        <begin position="12"/>
        <end position="37"/>
    </location>
</feature>
<reference evidence="2 3" key="1">
    <citation type="submission" date="2013-06" db="EMBL/GenBank/DDBJ databases">
        <title>The Genome Sequence of Acinetobacter rudis CIP 110305.</title>
        <authorList>
            <consortium name="The Broad Institute Genome Sequencing Platform"/>
            <consortium name="The Broad Institute Genome Sequencing Center for Infectious Disease"/>
            <person name="Cerqueira G."/>
            <person name="Feldgarden M."/>
            <person name="Courvalin P."/>
            <person name="Perichon B."/>
            <person name="Grillot-Courvalin C."/>
            <person name="Clermont D."/>
            <person name="Rocha E."/>
            <person name="Yoon E.-J."/>
            <person name="Nemec A."/>
            <person name="Young S.K."/>
            <person name="Zeng Q."/>
            <person name="Gargeya S."/>
            <person name="Fitzgerald M."/>
            <person name="Abouelleil A."/>
            <person name="Alvarado L."/>
            <person name="Berlin A.M."/>
            <person name="Chapman S.B."/>
            <person name="Dewar J."/>
            <person name="Goldberg J."/>
            <person name="Griggs A."/>
            <person name="Gujja S."/>
            <person name="Hansen M."/>
            <person name="Howarth C."/>
            <person name="Imamovic A."/>
            <person name="Larimer J."/>
            <person name="McCowan C."/>
            <person name="Murphy C."/>
            <person name="Pearson M."/>
            <person name="Priest M."/>
            <person name="Roberts A."/>
            <person name="Saif S."/>
            <person name="Shea T."/>
            <person name="Sykes S."/>
            <person name="Wortman J."/>
            <person name="Nusbaum C."/>
            <person name="Birren B."/>
        </authorList>
    </citation>
    <scope>NUCLEOTIDE SEQUENCE [LARGE SCALE GENOMIC DNA]</scope>
    <source>
        <strain evidence="2 3">CIP 110305</strain>
    </source>
</reference>
<dbReference type="HOGENOM" id="CLU_968470_0_0_6"/>
<gene>
    <name evidence="2" type="ORF">F945_00627</name>
</gene>
<keyword evidence="1" id="KW-0812">Transmembrane</keyword>
<dbReference type="eggNOG" id="ENOG50303JX">
    <property type="taxonomic scope" value="Bacteria"/>
</dbReference>
<name>S3P029_9GAMM</name>
<organism evidence="2 3">
    <name type="scientific">Acinetobacter rudis CIP 110305</name>
    <dbReference type="NCBI Taxonomy" id="421052"/>
    <lineage>
        <taxon>Bacteria</taxon>
        <taxon>Pseudomonadati</taxon>
        <taxon>Pseudomonadota</taxon>
        <taxon>Gammaproteobacteria</taxon>
        <taxon>Moraxellales</taxon>
        <taxon>Moraxellaceae</taxon>
        <taxon>Acinetobacter</taxon>
    </lineage>
</organism>